<evidence type="ECO:0000313" key="4">
    <source>
        <dbReference type="EMBL" id="PMD04800.1"/>
    </source>
</evidence>
<evidence type="ECO:0000256" key="1">
    <source>
        <dbReference type="SAM" id="MobiDB-lite"/>
    </source>
</evidence>
<proteinExistence type="predicted"/>
<protein>
    <recommendedName>
        <fullName evidence="6">Secreted protein</fullName>
    </recommendedName>
</protein>
<dbReference type="EMBL" id="PNHK01000004">
    <property type="protein sequence ID" value="PMD04800.1"/>
    <property type="molecule type" value="Genomic_DNA"/>
</dbReference>
<feature type="signal peptide" evidence="3">
    <location>
        <begin position="1"/>
        <end position="26"/>
    </location>
</feature>
<feature type="region of interest" description="Disordered" evidence="1">
    <location>
        <begin position="24"/>
        <end position="44"/>
    </location>
</feature>
<evidence type="ECO:0000313" key="5">
    <source>
        <dbReference type="Proteomes" id="UP000235598"/>
    </source>
</evidence>
<evidence type="ECO:0000256" key="3">
    <source>
        <dbReference type="SAM" id="SignalP"/>
    </source>
</evidence>
<dbReference type="AlphaFoldDB" id="A0A2N6VKX5"/>
<dbReference type="InterPro" id="IPR046112">
    <property type="entry name" value="DUF6049"/>
</dbReference>
<accession>A0A2N6VKX5</accession>
<sequence length="707" mass="76704">MKILTTLGSLLLALLLIVTPSTGAIAQPNTPTPKPTSSEEAATTSATIHITDVTPWMDENGTFKLAGKIEAKANIKDPRLSLRMTRNSLPSVDSARTWQEGKITGTRQIATAQKLPNELRAGTTTSFTFELKPTEMGLRKGSPLTSWGVRGLAVTLNGDSEDDTVAKPRTTFTTWYPHPKIDPTRINMLVPITMTGYSEDGLISQDELAGATESGPLKTALDTARAYPDTTLAIDPRVIESVDRVLNPPQVEQPEQTAEPQDPEEPPSSISTWWDELKKEAESSQVIALPWADADLVGLQQQGLDNYQKEALRSRSVVKDHFPNALDSWAWAGTGSASMQGLAQFANDGVTNVMLSDAQLPTRDGGSVNAVQHLWKRDSATVPLSPVPRERKPDMTTVATSASLSETFVTPDSTRATRVAELTAKSALITNERPFDQRSLVVALPRGGAQKTWTDQVRTLSSLPWVKPQSFDDTLKAEPGTRLPLEDGNVPPNISTALNDLKEPGAHLSEFSSLFTEREDVRREFNRSALTCASVSWRTQPSVKTCAKNFKKSADSIMSGLSIERGSNVLLVTGEKTTIPVTIHNTTRHSARLRVRISSASPQLKVGDSPLVDIPSGQRARVEVPVTGIANANLNTTIHIVATDGYTVRDSSPLQVQVRVDWENIGIAAIGISLSVVFVVALFFSVRRGRPKIPKSQLEAALARAEQ</sequence>
<organism evidence="4 5">
    <name type="scientific">Brevibacterium paucivorans</name>
    <dbReference type="NCBI Taxonomy" id="170994"/>
    <lineage>
        <taxon>Bacteria</taxon>
        <taxon>Bacillati</taxon>
        <taxon>Actinomycetota</taxon>
        <taxon>Actinomycetes</taxon>
        <taxon>Micrococcales</taxon>
        <taxon>Brevibacteriaceae</taxon>
        <taxon>Brevibacterium</taxon>
    </lineage>
</organism>
<reference evidence="4 5" key="1">
    <citation type="submission" date="2017-09" db="EMBL/GenBank/DDBJ databases">
        <title>Bacterial strain isolated from the female urinary microbiota.</title>
        <authorList>
            <person name="Thomas-White K."/>
            <person name="Kumar N."/>
            <person name="Forster S."/>
            <person name="Putonti C."/>
            <person name="Lawley T."/>
            <person name="Wolfe A.J."/>
        </authorList>
    </citation>
    <scope>NUCLEOTIDE SEQUENCE [LARGE SCALE GENOMIC DNA]</scope>
    <source>
        <strain evidence="4 5">UMB1301</strain>
    </source>
</reference>
<dbReference type="Proteomes" id="UP000235598">
    <property type="component" value="Unassembled WGS sequence"/>
</dbReference>
<gene>
    <name evidence="4" type="ORF">CJ199_10595</name>
</gene>
<dbReference type="Pfam" id="PF19516">
    <property type="entry name" value="DUF6049"/>
    <property type="match status" value="1"/>
</dbReference>
<keyword evidence="2" id="KW-1133">Transmembrane helix</keyword>
<feature type="transmembrane region" description="Helical" evidence="2">
    <location>
        <begin position="665"/>
        <end position="686"/>
    </location>
</feature>
<comment type="caution">
    <text evidence="4">The sequence shown here is derived from an EMBL/GenBank/DDBJ whole genome shotgun (WGS) entry which is preliminary data.</text>
</comment>
<dbReference type="RefSeq" id="WP_102239442.1">
    <property type="nucleotide sequence ID" value="NZ_PNHK01000004.1"/>
</dbReference>
<feature type="chain" id="PRO_5014640013" description="Secreted protein" evidence="3">
    <location>
        <begin position="27"/>
        <end position="707"/>
    </location>
</feature>
<evidence type="ECO:0000256" key="2">
    <source>
        <dbReference type="SAM" id="Phobius"/>
    </source>
</evidence>
<keyword evidence="2" id="KW-0472">Membrane</keyword>
<keyword evidence="3" id="KW-0732">Signal</keyword>
<dbReference type="OrthoDB" id="3267347at2"/>
<feature type="region of interest" description="Disordered" evidence="1">
    <location>
        <begin position="251"/>
        <end position="270"/>
    </location>
</feature>
<evidence type="ECO:0008006" key="6">
    <source>
        <dbReference type="Google" id="ProtNLM"/>
    </source>
</evidence>
<name>A0A2N6VKX5_9MICO</name>
<keyword evidence="2" id="KW-0812">Transmembrane</keyword>